<name>A0A663N4M6_ATHCN</name>
<feature type="binding site" evidence="15">
    <location>
        <position position="338"/>
    </location>
    <ligand>
        <name>ATP</name>
        <dbReference type="ChEBI" id="CHEBI:30616"/>
    </ligand>
</feature>
<dbReference type="Pfam" id="PF21494">
    <property type="entry name" value="PKC_C2"/>
    <property type="match status" value="1"/>
</dbReference>
<dbReference type="Gene3D" id="1.10.510.10">
    <property type="entry name" value="Transferase(Phosphotransferase) domain 1"/>
    <property type="match status" value="1"/>
</dbReference>
<dbReference type="AlphaFoldDB" id="A0A663N4M6"/>
<feature type="domain" description="Phorbol-ester/DAG-type" evidence="17">
    <location>
        <begin position="203"/>
        <end position="253"/>
    </location>
</feature>
<evidence type="ECO:0000256" key="9">
    <source>
        <dbReference type="ARBA" id="ARBA00022771"/>
    </source>
</evidence>
<evidence type="ECO:0000256" key="5">
    <source>
        <dbReference type="ARBA" id="ARBA00022679"/>
    </source>
</evidence>
<evidence type="ECO:0000256" key="14">
    <source>
        <dbReference type="ARBA" id="ARBA00047470"/>
    </source>
</evidence>
<dbReference type="PROSITE" id="PS50011">
    <property type="entry name" value="PROTEIN_KINASE_DOM"/>
    <property type="match status" value="1"/>
</dbReference>
<dbReference type="SUPFAM" id="SSF49562">
    <property type="entry name" value="C2 domain (Calcium/lipid-binding domain, CaLB)"/>
    <property type="match status" value="1"/>
</dbReference>
<organism evidence="18 19">
    <name type="scientific">Athene cunicularia</name>
    <name type="common">Burrowing owl</name>
    <name type="synonym">Speotyto cunicularia</name>
    <dbReference type="NCBI Taxonomy" id="194338"/>
    <lineage>
        <taxon>Eukaryota</taxon>
        <taxon>Metazoa</taxon>
        <taxon>Chordata</taxon>
        <taxon>Craniata</taxon>
        <taxon>Vertebrata</taxon>
        <taxon>Euteleostomi</taxon>
        <taxon>Archelosauria</taxon>
        <taxon>Archosauria</taxon>
        <taxon>Dinosauria</taxon>
        <taxon>Saurischia</taxon>
        <taxon>Theropoda</taxon>
        <taxon>Coelurosauria</taxon>
        <taxon>Aves</taxon>
        <taxon>Neognathae</taxon>
        <taxon>Neoaves</taxon>
        <taxon>Telluraves</taxon>
        <taxon>Strigiformes</taxon>
        <taxon>Strigidae</taxon>
        <taxon>Athene</taxon>
    </lineage>
</organism>
<dbReference type="GO" id="GO:0035556">
    <property type="term" value="P:intracellular signal transduction"/>
    <property type="evidence" value="ECO:0007669"/>
    <property type="project" value="TreeGrafter"/>
</dbReference>
<dbReference type="Proteomes" id="UP000472269">
    <property type="component" value="Unplaced"/>
</dbReference>
<keyword evidence="6" id="KW-0479">Metal-binding</keyword>
<evidence type="ECO:0000256" key="13">
    <source>
        <dbReference type="ARBA" id="ARBA00047272"/>
    </source>
</evidence>
<reference evidence="18" key="2">
    <citation type="submission" date="2025-09" db="UniProtKB">
        <authorList>
            <consortium name="Ensembl"/>
        </authorList>
    </citation>
    <scope>IDENTIFICATION</scope>
</reference>
<dbReference type="Pfam" id="PF00069">
    <property type="entry name" value="Pkinase"/>
    <property type="match status" value="1"/>
</dbReference>
<keyword evidence="7" id="KW-0677">Repeat</keyword>
<dbReference type="GO" id="GO:0005829">
    <property type="term" value="C:cytosol"/>
    <property type="evidence" value="ECO:0007669"/>
    <property type="project" value="TreeGrafter"/>
</dbReference>
<dbReference type="Gene3D" id="3.30.60.20">
    <property type="match status" value="2"/>
</dbReference>
<dbReference type="Ensembl" id="ENSACUT00000019908.1">
    <property type="protein sequence ID" value="ENSACUP00000018667.1"/>
    <property type="gene ID" value="ENSACUG00000012520.1"/>
</dbReference>
<evidence type="ECO:0000259" key="16">
    <source>
        <dbReference type="PROSITE" id="PS50011"/>
    </source>
</evidence>
<evidence type="ECO:0000256" key="8">
    <source>
        <dbReference type="ARBA" id="ARBA00022741"/>
    </source>
</evidence>
<evidence type="ECO:0000256" key="11">
    <source>
        <dbReference type="ARBA" id="ARBA00022833"/>
    </source>
</evidence>
<dbReference type="InterPro" id="IPR000719">
    <property type="entry name" value="Prot_kinase_dom"/>
</dbReference>
<dbReference type="InterPro" id="IPR011009">
    <property type="entry name" value="Kinase-like_dom_sf"/>
</dbReference>
<dbReference type="GO" id="GO:0016020">
    <property type="term" value="C:membrane"/>
    <property type="evidence" value="ECO:0007669"/>
    <property type="project" value="UniProtKB-SubCell"/>
</dbReference>
<evidence type="ECO:0000256" key="4">
    <source>
        <dbReference type="ARBA" id="ARBA00022553"/>
    </source>
</evidence>
<dbReference type="Gene3D" id="3.30.200.20">
    <property type="entry name" value="Phosphorylase Kinase, domain 1"/>
    <property type="match status" value="1"/>
</dbReference>
<dbReference type="PROSITE" id="PS50081">
    <property type="entry name" value="ZF_DAG_PE_2"/>
    <property type="match status" value="2"/>
</dbReference>
<protein>
    <recommendedName>
        <fullName evidence="2">protein kinase C</fullName>
        <ecNumber evidence="2">2.7.11.13</ecNumber>
    </recommendedName>
</protein>
<keyword evidence="4" id="KW-0597">Phosphoprotein</keyword>
<evidence type="ECO:0000259" key="17">
    <source>
        <dbReference type="PROSITE" id="PS50081"/>
    </source>
</evidence>
<keyword evidence="12 15" id="KW-0067">ATP-binding</keyword>
<feature type="domain" description="Phorbol-ester/DAG-type" evidence="17">
    <location>
        <begin position="131"/>
        <end position="181"/>
    </location>
</feature>
<comment type="similarity">
    <text evidence="1">Belongs to the protein kinase superfamily. AGC Ser/Thr protein kinase family. PKC subfamily.</text>
</comment>
<evidence type="ECO:0000256" key="15">
    <source>
        <dbReference type="PROSITE-ProRule" id="PRU10141"/>
    </source>
</evidence>
<reference evidence="18" key="1">
    <citation type="submission" date="2025-08" db="UniProtKB">
        <authorList>
            <consortium name="Ensembl"/>
        </authorList>
    </citation>
    <scope>IDENTIFICATION</scope>
</reference>
<evidence type="ECO:0000256" key="3">
    <source>
        <dbReference type="ARBA" id="ARBA00022527"/>
    </source>
</evidence>
<dbReference type="PANTHER" id="PTHR22968:SF26">
    <property type="entry name" value="SERINE_THREONINE-PROTEIN KINASE D3"/>
    <property type="match status" value="1"/>
</dbReference>
<evidence type="ECO:0000256" key="2">
    <source>
        <dbReference type="ARBA" id="ARBA00012429"/>
    </source>
</evidence>
<proteinExistence type="inferred from homology"/>
<dbReference type="SUPFAM" id="SSF57889">
    <property type="entry name" value="Cysteine-rich domain"/>
    <property type="match status" value="2"/>
</dbReference>
<dbReference type="PRINTS" id="PR00008">
    <property type="entry name" value="DAGPEDOMAIN"/>
</dbReference>
<keyword evidence="3" id="KW-0723">Serine/threonine-protein kinase</keyword>
<dbReference type="SUPFAM" id="SSF56112">
    <property type="entry name" value="Protein kinase-like (PK-like)"/>
    <property type="match status" value="1"/>
</dbReference>
<dbReference type="FunFam" id="3.30.200.20:FF:000360">
    <property type="entry name" value="Protein kinase C"/>
    <property type="match status" value="1"/>
</dbReference>
<keyword evidence="8 15" id="KW-0547">Nucleotide-binding</keyword>
<evidence type="ECO:0000256" key="6">
    <source>
        <dbReference type="ARBA" id="ARBA00022723"/>
    </source>
</evidence>
<dbReference type="Pfam" id="PF00130">
    <property type="entry name" value="C1_1"/>
    <property type="match status" value="2"/>
</dbReference>
<keyword evidence="11" id="KW-0862">Zinc</keyword>
<sequence>MQIQSIHFLLTENGQVYVQKKPTMYPPWNSTFDAHINNGRVMHIVVKDKSAEMVSETTVELKVLAERCKKSNGKTEIWLELKPQGRMLMNARYFLEISDAKDLSDCETEGFFSLHQRRGAIKQAKIHDVKCHEFTATFFPQPTFCSVCHEFVWGLNKQGYQCRQCNAAIHKKCIDKVIAKCTGSAINSRETMFHKERFKIDMPHRFKVYNYKSPTFCEHCGTLLWGLARQGLKCDACGMNVHHKCQTKVANLCGVNQKLMAEALPQGISWETPVVDTVKEESLIESDLGEQPQEQEEHQVQLKLTIEDFVLHKMLGKGSFGKVFLAELKSTDQYFAVKALKKDVVLMDDDVECTMVEKRVLSLAWEHPFLTHVFCTFQTKENLFFVMEYLNGGDLMFHIQSCHKFDLPRATFYAAEIICGLQFLHSKGIIYR</sequence>
<evidence type="ECO:0000256" key="1">
    <source>
        <dbReference type="ARBA" id="ARBA00005490"/>
    </source>
</evidence>
<dbReference type="CDD" id="cd20834">
    <property type="entry name" value="C1_nPKC_theta-like_rpt1"/>
    <property type="match status" value="1"/>
</dbReference>
<accession>A0A663N4M6</accession>
<dbReference type="PANTHER" id="PTHR22968">
    <property type="entry name" value="PROTEIN KINASE C, MU"/>
    <property type="match status" value="1"/>
</dbReference>
<dbReference type="CDD" id="cd20837">
    <property type="entry name" value="C1_nPKC_theta-like_rpt2"/>
    <property type="match status" value="1"/>
</dbReference>
<gene>
    <name evidence="18" type="primary">PRKCQ</name>
</gene>
<dbReference type="FunFam" id="3.30.60.20:FF:000003">
    <property type="entry name" value="Protein kinase C delta"/>
    <property type="match status" value="1"/>
</dbReference>
<evidence type="ECO:0000256" key="12">
    <source>
        <dbReference type="ARBA" id="ARBA00022840"/>
    </source>
</evidence>
<dbReference type="InterPro" id="IPR046349">
    <property type="entry name" value="C1-like_sf"/>
</dbReference>
<dbReference type="PROSITE" id="PS00479">
    <property type="entry name" value="ZF_DAG_PE_1"/>
    <property type="match status" value="1"/>
</dbReference>
<keyword evidence="10" id="KW-0418">Kinase</keyword>
<feature type="domain" description="Protein kinase" evidence="16">
    <location>
        <begin position="309"/>
        <end position="432"/>
    </location>
</feature>
<dbReference type="InterPro" id="IPR035892">
    <property type="entry name" value="C2_domain_sf"/>
</dbReference>
<keyword evidence="9" id="KW-0863">Zinc-finger</keyword>
<evidence type="ECO:0000313" key="19">
    <source>
        <dbReference type="Proteomes" id="UP000472269"/>
    </source>
</evidence>
<dbReference type="PROSITE" id="PS00107">
    <property type="entry name" value="PROTEIN_KINASE_ATP"/>
    <property type="match status" value="1"/>
</dbReference>
<evidence type="ECO:0000256" key="7">
    <source>
        <dbReference type="ARBA" id="ARBA00022737"/>
    </source>
</evidence>
<comment type="catalytic activity">
    <reaction evidence="14">
        <text>L-seryl-[protein] + ATP = O-phospho-L-seryl-[protein] + ADP + H(+)</text>
        <dbReference type="Rhea" id="RHEA:17989"/>
        <dbReference type="Rhea" id="RHEA-COMP:9863"/>
        <dbReference type="Rhea" id="RHEA-COMP:11604"/>
        <dbReference type="ChEBI" id="CHEBI:15378"/>
        <dbReference type="ChEBI" id="CHEBI:29999"/>
        <dbReference type="ChEBI" id="CHEBI:30616"/>
        <dbReference type="ChEBI" id="CHEBI:83421"/>
        <dbReference type="ChEBI" id="CHEBI:456216"/>
        <dbReference type="EC" id="2.7.11.13"/>
    </reaction>
</comment>
<dbReference type="InterPro" id="IPR017441">
    <property type="entry name" value="Protein_kinase_ATP_BS"/>
</dbReference>
<dbReference type="GO" id="GO:0004697">
    <property type="term" value="F:diacylglycerol-dependent serine/threonine kinase activity"/>
    <property type="evidence" value="ECO:0007669"/>
    <property type="project" value="UniProtKB-EC"/>
</dbReference>
<dbReference type="InterPro" id="IPR020454">
    <property type="entry name" value="DAG/PE-bd"/>
</dbReference>
<dbReference type="GO" id="GO:0007200">
    <property type="term" value="P:phospholipase C-activating G protein-coupled receptor signaling pathway"/>
    <property type="evidence" value="ECO:0007669"/>
    <property type="project" value="TreeGrafter"/>
</dbReference>
<evidence type="ECO:0000313" key="18">
    <source>
        <dbReference type="Ensembl" id="ENSACUP00000018667.1"/>
    </source>
</evidence>
<dbReference type="GO" id="GO:0008270">
    <property type="term" value="F:zinc ion binding"/>
    <property type="evidence" value="ECO:0007669"/>
    <property type="project" value="UniProtKB-KW"/>
</dbReference>
<keyword evidence="19" id="KW-1185">Reference proteome</keyword>
<dbReference type="SMART" id="SM00220">
    <property type="entry name" value="S_TKc"/>
    <property type="match status" value="1"/>
</dbReference>
<dbReference type="FunFam" id="2.60.40.150:FF:000049">
    <property type="entry name" value="Protein kinase C delta type"/>
    <property type="match status" value="1"/>
</dbReference>
<dbReference type="SMART" id="SM00109">
    <property type="entry name" value="C1"/>
    <property type="match status" value="2"/>
</dbReference>
<dbReference type="GO" id="GO:0005524">
    <property type="term" value="F:ATP binding"/>
    <property type="evidence" value="ECO:0007669"/>
    <property type="project" value="UniProtKB-UniRule"/>
</dbReference>
<evidence type="ECO:0000256" key="10">
    <source>
        <dbReference type="ARBA" id="ARBA00022777"/>
    </source>
</evidence>
<comment type="catalytic activity">
    <reaction evidence="13">
        <text>L-threonyl-[protein] + ATP = O-phospho-L-threonyl-[protein] + ADP + H(+)</text>
        <dbReference type="Rhea" id="RHEA:46608"/>
        <dbReference type="Rhea" id="RHEA-COMP:11060"/>
        <dbReference type="Rhea" id="RHEA-COMP:11605"/>
        <dbReference type="ChEBI" id="CHEBI:15378"/>
        <dbReference type="ChEBI" id="CHEBI:30013"/>
        <dbReference type="ChEBI" id="CHEBI:30616"/>
        <dbReference type="ChEBI" id="CHEBI:61977"/>
        <dbReference type="ChEBI" id="CHEBI:456216"/>
        <dbReference type="EC" id="2.7.11.13"/>
    </reaction>
</comment>
<dbReference type="EC" id="2.7.11.13" evidence="2"/>
<keyword evidence="5" id="KW-0808">Transferase</keyword>
<dbReference type="Gene3D" id="2.60.40.150">
    <property type="entry name" value="C2 domain"/>
    <property type="match status" value="1"/>
</dbReference>
<dbReference type="InterPro" id="IPR002219">
    <property type="entry name" value="PKC_DAG/PE"/>
</dbReference>
<dbReference type="FunFam" id="3.30.60.20:FF:000008">
    <property type="entry name" value="Protein kinase C theta"/>
    <property type="match status" value="1"/>
</dbReference>